<name>A0A067L897_JATCU</name>
<gene>
    <name evidence="4" type="ORF">JCGZ_22256</name>
</gene>
<dbReference type="Pfam" id="PF08031">
    <property type="entry name" value="BBE"/>
    <property type="match status" value="1"/>
</dbReference>
<evidence type="ECO:0000313" key="5">
    <source>
        <dbReference type="Proteomes" id="UP000027138"/>
    </source>
</evidence>
<protein>
    <recommendedName>
        <fullName evidence="3">Berberine/berberine-like domain-containing protein</fullName>
    </recommendedName>
</protein>
<dbReference type="InterPro" id="IPR016169">
    <property type="entry name" value="FAD-bd_PCMH_sub2"/>
</dbReference>
<evidence type="ECO:0000259" key="3">
    <source>
        <dbReference type="Pfam" id="PF08031"/>
    </source>
</evidence>
<keyword evidence="1" id="KW-0285">Flavoprotein</keyword>
<dbReference type="STRING" id="180498.A0A067L897"/>
<dbReference type="Proteomes" id="UP000027138">
    <property type="component" value="Unassembled WGS sequence"/>
</dbReference>
<dbReference type="OrthoDB" id="849042at2759"/>
<evidence type="ECO:0000256" key="2">
    <source>
        <dbReference type="ARBA" id="ARBA00022827"/>
    </source>
</evidence>
<evidence type="ECO:0000313" key="4">
    <source>
        <dbReference type="EMBL" id="KDP44637.1"/>
    </source>
</evidence>
<sequence>MSWIESTLFWAGFPNGTSIEVLLQRPTSVVYYTKSKSDYVKDMIPKLGFEKLWEMMLEVKRIWLQFNPYGGRMDEISDNDTPFPHRAGYRFLIQYSSNWKEEDGVDIENQVNLLRKLYDSRAPYVSKNPREAFLNYRDLDIGSNPSNFTKFQTAEIYGHKYFKNNFWRLAQVKTRVDPDNFFRHEQSIPPLNKLS</sequence>
<dbReference type="PANTHER" id="PTHR32448">
    <property type="entry name" value="OS08G0158400 PROTEIN"/>
    <property type="match status" value="1"/>
</dbReference>
<reference evidence="4 5" key="1">
    <citation type="journal article" date="2014" name="PLoS ONE">
        <title>Global Analysis of Gene Expression Profiles in Physic Nut (Jatropha curcas L.) Seedlings Exposed to Salt Stress.</title>
        <authorList>
            <person name="Zhang L."/>
            <person name="Zhang C."/>
            <person name="Wu P."/>
            <person name="Chen Y."/>
            <person name="Li M."/>
            <person name="Jiang H."/>
            <person name="Wu G."/>
        </authorList>
    </citation>
    <scope>NUCLEOTIDE SEQUENCE [LARGE SCALE GENOMIC DNA]</scope>
    <source>
        <strain evidence="5">cv. GZQX0401</strain>
        <tissue evidence="4">Young leaves</tissue>
    </source>
</reference>
<dbReference type="Gene3D" id="3.30.465.10">
    <property type="match status" value="1"/>
</dbReference>
<proteinExistence type="predicted"/>
<feature type="domain" description="Berberine/berberine-like" evidence="3">
    <location>
        <begin position="132"/>
        <end position="189"/>
    </location>
</feature>
<evidence type="ECO:0000256" key="1">
    <source>
        <dbReference type="ARBA" id="ARBA00022630"/>
    </source>
</evidence>
<keyword evidence="2" id="KW-0274">FAD</keyword>
<dbReference type="Gene3D" id="3.40.462.20">
    <property type="match status" value="1"/>
</dbReference>
<keyword evidence="5" id="KW-1185">Reference proteome</keyword>
<dbReference type="GO" id="GO:0016491">
    <property type="term" value="F:oxidoreductase activity"/>
    <property type="evidence" value="ECO:0007669"/>
    <property type="project" value="InterPro"/>
</dbReference>
<dbReference type="GO" id="GO:0050660">
    <property type="term" value="F:flavin adenine dinucleotide binding"/>
    <property type="evidence" value="ECO:0007669"/>
    <property type="project" value="InterPro"/>
</dbReference>
<organism evidence="4 5">
    <name type="scientific">Jatropha curcas</name>
    <name type="common">Barbados nut</name>
    <dbReference type="NCBI Taxonomy" id="180498"/>
    <lineage>
        <taxon>Eukaryota</taxon>
        <taxon>Viridiplantae</taxon>
        <taxon>Streptophyta</taxon>
        <taxon>Embryophyta</taxon>
        <taxon>Tracheophyta</taxon>
        <taxon>Spermatophyta</taxon>
        <taxon>Magnoliopsida</taxon>
        <taxon>eudicotyledons</taxon>
        <taxon>Gunneridae</taxon>
        <taxon>Pentapetalae</taxon>
        <taxon>rosids</taxon>
        <taxon>fabids</taxon>
        <taxon>Malpighiales</taxon>
        <taxon>Euphorbiaceae</taxon>
        <taxon>Crotonoideae</taxon>
        <taxon>Jatropheae</taxon>
        <taxon>Jatropha</taxon>
    </lineage>
</organism>
<dbReference type="InterPro" id="IPR012951">
    <property type="entry name" value="BBE"/>
</dbReference>
<dbReference type="EMBL" id="KK914246">
    <property type="protein sequence ID" value="KDP44637.1"/>
    <property type="molecule type" value="Genomic_DNA"/>
</dbReference>
<dbReference type="AlphaFoldDB" id="A0A067L897"/>
<accession>A0A067L897</accession>